<keyword evidence="4" id="KW-1185">Reference proteome</keyword>
<evidence type="ECO:0000259" key="2">
    <source>
        <dbReference type="Pfam" id="PF01370"/>
    </source>
</evidence>
<dbReference type="InterPro" id="IPR051783">
    <property type="entry name" value="NAD(P)-dependent_oxidoreduct"/>
</dbReference>
<dbReference type="PANTHER" id="PTHR48079">
    <property type="entry name" value="PROTEIN YEEZ"/>
    <property type="match status" value="1"/>
</dbReference>
<dbReference type="RefSeq" id="WP_095510067.1">
    <property type="nucleotide sequence ID" value="NZ_MQWD01000001.1"/>
</dbReference>
<organism evidence="3 4">
    <name type="scientific">Rubrivirga marina</name>
    <dbReference type="NCBI Taxonomy" id="1196024"/>
    <lineage>
        <taxon>Bacteria</taxon>
        <taxon>Pseudomonadati</taxon>
        <taxon>Rhodothermota</taxon>
        <taxon>Rhodothermia</taxon>
        <taxon>Rhodothermales</taxon>
        <taxon>Rubricoccaceae</taxon>
        <taxon>Rubrivirga</taxon>
    </lineage>
</organism>
<dbReference type="GO" id="GO:0005737">
    <property type="term" value="C:cytoplasm"/>
    <property type="evidence" value="ECO:0007669"/>
    <property type="project" value="TreeGrafter"/>
</dbReference>
<sequence length="340" mass="35850">MPPPAPRPKPVAFLTGGTGFVGSHLAEELLRRGYAVRALVRRDPKWLEGLPVEIVSGDLHDTDALAAGVDGAALVAHVAGLTRARSQAELDRANVDGTRAVLDAVRDATEAGGAAPRVLVTSSLEAMGPNRIGPDGRPEPATEADVPQPVSMYGLSKARMEDAVRRDYVGLDVTVVRPPAVYGPREADLYEMAKGAARGLFPVVGREDVPRVSMVFVRDLVRGMADLAETDAARGETYFVGTPGSSWAEVRAALEAALGRTTVTLRVPGAVIGAVGALAERVGGLVGKLPPLTQDKAEAARHAWVCSSEKAREAVGYAPEVGLVEGWAETVAWYRARGWL</sequence>
<proteinExistence type="predicted"/>
<gene>
    <name evidence="3" type="ORF">BSZ37_08115</name>
</gene>
<comment type="caution">
    <text evidence="3">The sequence shown here is derived from an EMBL/GenBank/DDBJ whole genome shotgun (WGS) entry which is preliminary data.</text>
</comment>
<reference evidence="3 4" key="1">
    <citation type="submission" date="2016-11" db="EMBL/GenBank/DDBJ databases">
        <title>Study of marine rhodopsin-containing bacteria.</title>
        <authorList>
            <person name="Yoshizawa S."/>
            <person name="Kumagai Y."/>
            <person name="Kogure K."/>
        </authorList>
    </citation>
    <scope>NUCLEOTIDE SEQUENCE [LARGE SCALE GENOMIC DNA]</scope>
    <source>
        <strain evidence="3 4">SAORIC-28</strain>
    </source>
</reference>
<dbReference type="GO" id="GO:0004029">
    <property type="term" value="F:aldehyde dehydrogenase (NAD+) activity"/>
    <property type="evidence" value="ECO:0007669"/>
    <property type="project" value="TreeGrafter"/>
</dbReference>
<dbReference type="SUPFAM" id="SSF51735">
    <property type="entry name" value="NAD(P)-binding Rossmann-fold domains"/>
    <property type="match status" value="1"/>
</dbReference>
<dbReference type="InterPro" id="IPR036291">
    <property type="entry name" value="NAD(P)-bd_dom_sf"/>
</dbReference>
<dbReference type="OrthoDB" id="1490291at2"/>
<dbReference type="PANTHER" id="PTHR48079:SF6">
    <property type="entry name" value="NAD(P)-BINDING DOMAIN-CONTAINING PROTEIN-RELATED"/>
    <property type="match status" value="1"/>
</dbReference>
<feature type="domain" description="NAD-dependent epimerase/dehydratase" evidence="2">
    <location>
        <begin position="13"/>
        <end position="241"/>
    </location>
</feature>
<dbReference type="EMBL" id="MQWD01000001">
    <property type="protein sequence ID" value="PAP76410.1"/>
    <property type="molecule type" value="Genomic_DNA"/>
</dbReference>
<accession>A0A271IZ56</accession>
<evidence type="ECO:0000313" key="4">
    <source>
        <dbReference type="Proteomes" id="UP000216339"/>
    </source>
</evidence>
<dbReference type="Pfam" id="PF01370">
    <property type="entry name" value="Epimerase"/>
    <property type="match status" value="1"/>
</dbReference>
<feature type="region of interest" description="Disordered" evidence="1">
    <location>
        <begin position="126"/>
        <end position="147"/>
    </location>
</feature>
<name>A0A271IZ56_9BACT</name>
<evidence type="ECO:0000313" key="3">
    <source>
        <dbReference type="EMBL" id="PAP76410.1"/>
    </source>
</evidence>
<evidence type="ECO:0000256" key="1">
    <source>
        <dbReference type="SAM" id="MobiDB-lite"/>
    </source>
</evidence>
<protein>
    <recommendedName>
        <fullName evidence="2">NAD-dependent epimerase/dehydratase domain-containing protein</fullName>
    </recommendedName>
</protein>
<dbReference type="AlphaFoldDB" id="A0A271IZ56"/>
<dbReference type="Proteomes" id="UP000216339">
    <property type="component" value="Unassembled WGS sequence"/>
</dbReference>
<dbReference type="InterPro" id="IPR001509">
    <property type="entry name" value="Epimerase_deHydtase"/>
</dbReference>
<dbReference type="Gene3D" id="3.40.50.720">
    <property type="entry name" value="NAD(P)-binding Rossmann-like Domain"/>
    <property type="match status" value="1"/>
</dbReference>